<proteinExistence type="predicted"/>
<evidence type="ECO:0000256" key="1">
    <source>
        <dbReference type="SAM" id="Coils"/>
    </source>
</evidence>
<protein>
    <recommendedName>
        <fullName evidence="4">TerB-C domain-containing protein</fullName>
    </recommendedName>
</protein>
<name>A0ABV0JAI0_9CYAN</name>
<feature type="transmembrane region" description="Helical" evidence="3">
    <location>
        <begin position="30"/>
        <end position="48"/>
    </location>
</feature>
<feature type="coiled-coil region" evidence="1">
    <location>
        <begin position="53"/>
        <end position="108"/>
    </location>
</feature>
<evidence type="ECO:0000256" key="2">
    <source>
        <dbReference type="SAM" id="MobiDB-lite"/>
    </source>
</evidence>
<keyword evidence="6" id="KW-1185">Reference proteome</keyword>
<comment type="caution">
    <text evidence="5">The sequence shown here is derived from an EMBL/GenBank/DDBJ whole genome shotgun (WGS) entry which is preliminary data.</text>
</comment>
<evidence type="ECO:0000256" key="3">
    <source>
        <dbReference type="SAM" id="Phobius"/>
    </source>
</evidence>
<gene>
    <name evidence="5" type="ORF">NC998_16950</name>
</gene>
<accession>A0ABV0JAI0</accession>
<feature type="region of interest" description="Disordered" evidence="2">
    <location>
        <begin position="305"/>
        <end position="334"/>
    </location>
</feature>
<feature type="coiled-coil region" evidence="1">
    <location>
        <begin position="137"/>
        <end position="192"/>
    </location>
</feature>
<evidence type="ECO:0000313" key="6">
    <source>
        <dbReference type="Proteomes" id="UP001464891"/>
    </source>
</evidence>
<dbReference type="InterPro" id="IPR028932">
    <property type="entry name" value="TerB-C"/>
</dbReference>
<organism evidence="5 6">
    <name type="scientific">Trichocoleus desertorum GB2-A4</name>
    <dbReference type="NCBI Taxonomy" id="2933944"/>
    <lineage>
        <taxon>Bacteria</taxon>
        <taxon>Bacillati</taxon>
        <taxon>Cyanobacteriota</taxon>
        <taxon>Cyanophyceae</taxon>
        <taxon>Leptolyngbyales</taxon>
        <taxon>Trichocoleusaceae</taxon>
        <taxon>Trichocoleus</taxon>
    </lineage>
</organism>
<keyword evidence="1" id="KW-0175">Coiled coil</keyword>
<keyword evidence="3" id="KW-0812">Transmembrane</keyword>
<dbReference type="RefSeq" id="WP_190433329.1">
    <property type="nucleotide sequence ID" value="NZ_JAMPKM010000010.1"/>
</dbReference>
<evidence type="ECO:0000313" key="5">
    <source>
        <dbReference type="EMBL" id="MEP0818789.1"/>
    </source>
</evidence>
<reference evidence="5 6" key="1">
    <citation type="submission" date="2022-04" db="EMBL/GenBank/DDBJ databases">
        <title>Positive selection, recombination, and allopatry shape intraspecific diversity of widespread and dominant cyanobacteria.</title>
        <authorList>
            <person name="Wei J."/>
            <person name="Shu W."/>
            <person name="Hu C."/>
        </authorList>
    </citation>
    <scope>NUCLEOTIDE SEQUENCE [LARGE SCALE GENOMIC DNA]</scope>
    <source>
        <strain evidence="5 6">GB2-A4</strain>
    </source>
</reference>
<dbReference type="EMBL" id="JAMPKM010000010">
    <property type="protein sequence ID" value="MEP0818789.1"/>
    <property type="molecule type" value="Genomic_DNA"/>
</dbReference>
<keyword evidence="3" id="KW-1133">Transmembrane helix</keyword>
<keyword evidence="3" id="KW-0472">Membrane</keyword>
<feature type="transmembrane region" description="Helical" evidence="3">
    <location>
        <begin position="6"/>
        <end position="23"/>
    </location>
</feature>
<feature type="domain" description="TerB-C" evidence="4">
    <location>
        <begin position="220"/>
        <end position="419"/>
    </location>
</feature>
<evidence type="ECO:0000259" key="4">
    <source>
        <dbReference type="Pfam" id="PF15615"/>
    </source>
</evidence>
<dbReference type="Pfam" id="PF15615">
    <property type="entry name" value="TerB_C"/>
    <property type="match status" value="1"/>
</dbReference>
<sequence>MVNNRFLVGSVAFGISFGLSFLTNRHMGKAFSSGLITLPAALVAMVVVENRRSSQAKSTLAFLNTQIRALQRQGEDLQDLLLDLTDERQEVAAHLSSLQAQAQQAKLQLADYWNHKEELVWKLNALNAQEQHQLEQINQRQSQVKALERQELELKRSLSSIDTLKEQTEANLVTWRAELVQLETRVLEQRQQEASLDQALLLLRQQKQQLEPEVYGLQTQIQQLEQRKLEVSQSLSVLQAEKQQEDASSHPLQAAMQQLQTQVISLHKELEQLETQILERRNQKESLEEELATLNLLKLQAETYEVQPAQPQTSSSRKRKSANKKGAILPFRPPREETLPSEWTEFLLQLPMAEFQVLKAIAEQENASAAIKQIAEANIMMPELLIDSINERALDTVGDVVVEPSSSPPAIASEYLPAVKQLIKTYEDLLAE</sequence>
<dbReference type="Proteomes" id="UP001464891">
    <property type="component" value="Unassembled WGS sequence"/>
</dbReference>